<reference evidence="2 3" key="1">
    <citation type="submission" date="2024-10" db="EMBL/GenBank/DDBJ databases">
        <title>Updated reference genomes for cyclostephanoid diatoms.</title>
        <authorList>
            <person name="Roberts W.R."/>
            <person name="Alverson A.J."/>
        </authorList>
    </citation>
    <scope>NUCLEOTIDE SEQUENCE [LARGE SCALE GENOMIC DNA]</scope>
    <source>
        <strain evidence="2 3">AJA232-27</strain>
    </source>
</reference>
<sequence>MRNHLLLVGLLPSTIVIAVQGRNSNHVLPLHPRFRAHLKCPYADQWLAKGPERAAYDLGLDSNGRKLQSSSSSSSLDSWTELVQGSCTYTNAFSGEMTCVQFQGIGWSGENMTTRCSQESNSTYSTSGCSYDDATMAGWCEKTNDNGMSESTLMSISSMADCDGNKMACETFIVGTYTAAGECLTTTSATTSATTTTTTVETTTTDTIASEAETTTNDNVFSDSSTTSGAASNAKVVQGSCTYTNAFSGGITCLQFEGSGWTNEDMTTRCAQESGSTFTDVCSADDTTMAGWCEKMIDDDKYETILMVISSMADCDGNKMACETFVGGTFLAAGECSSTASTSEESAEATTSSWSGDAVDNDSSMKCILAPGAIGAAHQAGFSKGYSASCPGTPAQESPYMWPLKWSADVESKSMAYGSDDIVFNSRGKTFYMLDKNMKRSDTTYQYGLLRTIGQGPCEEEDIDEDFAEEGFLGCHKNQTDGTMTTMIHRENVMYFISWKDDETDPVQPGEIDATKIDECSMIDLAVIGNIRPDWFLDKRGDSTDVQYLGDQHVFYSTGDESDGTVPKLVKQWRKKDFASQYFVMSMMGNPPNKLAQNSNATIEENMHWPLILNIPGEGFGDDMLQVYRNHQVLSDDDEELFQLVENFEASGGACIDIRAEMGGDDSEGFGPPVLEEGEGIPSNLEVDPNSWFSNEYTYSPIYEAPETNDANQSSGTVPEMNGATSVSGGKSVLEVSEQVTVEACYDEATQLMDMSIHFHDIEPTSDGLLPWMAVGYRPSELCAMTPTDGGNTTIILLTQSDAGTAPEAYKTQLAPEAKGMSEDALNAMITEMRPLGDAEEYTDVLVSSGFAATHVERSSFEDDGTISLYFKQAFLPNVMHLTYAIGMTSQLGSHTTRVCFEMQATPCGTTVVADDGNNVSEVALEKTVTETSLSSSSASPRFAFFVSAVLVALHSL</sequence>
<dbReference type="Proteomes" id="UP001530293">
    <property type="component" value="Unassembled WGS sequence"/>
</dbReference>
<feature type="signal peptide" evidence="1">
    <location>
        <begin position="1"/>
        <end position="21"/>
    </location>
</feature>
<comment type="caution">
    <text evidence="2">The sequence shown here is derived from an EMBL/GenBank/DDBJ whole genome shotgun (WGS) entry which is preliminary data.</text>
</comment>
<feature type="chain" id="PRO_5044741633" evidence="1">
    <location>
        <begin position="22"/>
        <end position="957"/>
    </location>
</feature>
<name>A0ABD3M973_9STRA</name>
<evidence type="ECO:0000313" key="3">
    <source>
        <dbReference type="Proteomes" id="UP001530293"/>
    </source>
</evidence>
<dbReference type="EMBL" id="JALLBG020000182">
    <property type="protein sequence ID" value="KAL3760503.1"/>
    <property type="molecule type" value="Genomic_DNA"/>
</dbReference>
<evidence type="ECO:0000313" key="2">
    <source>
        <dbReference type="EMBL" id="KAL3760503.1"/>
    </source>
</evidence>
<protein>
    <submittedName>
        <fullName evidence="2">Uncharacterized protein</fullName>
    </submittedName>
</protein>
<evidence type="ECO:0000256" key="1">
    <source>
        <dbReference type="SAM" id="SignalP"/>
    </source>
</evidence>
<proteinExistence type="predicted"/>
<accession>A0ABD3M973</accession>
<dbReference type="AlphaFoldDB" id="A0ABD3M973"/>
<keyword evidence="3" id="KW-1185">Reference proteome</keyword>
<gene>
    <name evidence="2" type="ORF">ACHAWU_001838</name>
</gene>
<organism evidence="2 3">
    <name type="scientific">Discostella pseudostelligera</name>
    <dbReference type="NCBI Taxonomy" id="259834"/>
    <lineage>
        <taxon>Eukaryota</taxon>
        <taxon>Sar</taxon>
        <taxon>Stramenopiles</taxon>
        <taxon>Ochrophyta</taxon>
        <taxon>Bacillariophyta</taxon>
        <taxon>Coscinodiscophyceae</taxon>
        <taxon>Thalassiosirophycidae</taxon>
        <taxon>Stephanodiscales</taxon>
        <taxon>Stephanodiscaceae</taxon>
        <taxon>Discostella</taxon>
    </lineage>
</organism>
<keyword evidence="1" id="KW-0732">Signal</keyword>